<evidence type="ECO:0000256" key="1">
    <source>
        <dbReference type="SAM" id="MobiDB-lite"/>
    </source>
</evidence>
<evidence type="ECO:0000259" key="2">
    <source>
        <dbReference type="Pfam" id="PF00155"/>
    </source>
</evidence>
<keyword evidence="3 5" id="KW-0808">Transferase</keyword>
<feature type="non-terminal residue" evidence="3">
    <location>
        <position position="462"/>
    </location>
</feature>
<dbReference type="RefSeq" id="XP_033533065.1">
    <property type="nucleotide sequence ID" value="XM_033675582.1"/>
</dbReference>
<dbReference type="Gene3D" id="3.40.640.10">
    <property type="entry name" value="Type I PLP-dependent aspartate aminotransferase-like (Major domain)"/>
    <property type="match status" value="1"/>
</dbReference>
<proteinExistence type="predicted"/>
<evidence type="ECO:0000313" key="5">
    <source>
        <dbReference type="RefSeq" id="XP_033533065.1"/>
    </source>
</evidence>
<feature type="region of interest" description="Disordered" evidence="1">
    <location>
        <begin position="34"/>
        <end position="60"/>
    </location>
</feature>
<feature type="domain" description="Aminotransferase class I/classII large" evidence="2">
    <location>
        <begin position="62"/>
        <end position="433"/>
    </location>
</feature>
<dbReference type="AlphaFoldDB" id="A0A6G1G054"/>
<evidence type="ECO:0000313" key="4">
    <source>
        <dbReference type="Proteomes" id="UP000504638"/>
    </source>
</evidence>
<accession>A0A6G1G054</accession>
<reference evidence="5" key="2">
    <citation type="submission" date="2020-04" db="EMBL/GenBank/DDBJ databases">
        <authorList>
            <consortium name="NCBI Genome Project"/>
        </authorList>
    </citation>
    <scope>NUCLEOTIDE SEQUENCE</scope>
    <source>
        <strain evidence="5">CBS 781.70</strain>
    </source>
</reference>
<name>A0A6G1G054_9PEZI</name>
<dbReference type="GO" id="GO:0047536">
    <property type="term" value="F:2-aminoadipate transaminase activity"/>
    <property type="evidence" value="ECO:0007669"/>
    <property type="project" value="TreeGrafter"/>
</dbReference>
<dbReference type="PANTHER" id="PTHR42858:SF1">
    <property type="entry name" value="LD15494P"/>
    <property type="match status" value="1"/>
</dbReference>
<dbReference type="InterPro" id="IPR015421">
    <property type="entry name" value="PyrdxlP-dep_Trfase_major"/>
</dbReference>
<dbReference type="GO" id="GO:0030170">
    <property type="term" value="F:pyridoxal phosphate binding"/>
    <property type="evidence" value="ECO:0007669"/>
    <property type="project" value="InterPro"/>
</dbReference>
<dbReference type="CDD" id="cd00609">
    <property type="entry name" value="AAT_like"/>
    <property type="match status" value="1"/>
</dbReference>
<feature type="compositionally biased region" description="Basic and acidic residues" evidence="1">
    <location>
        <begin position="139"/>
        <end position="162"/>
    </location>
</feature>
<dbReference type="GeneID" id="54416152"/>
<dbReference type="InterPro" id="IPR004839">
    <property type="entry name" value="Aminotransferase_I/II_large"/>
</dbReference>
<sequence length="462" mass="50958">LCYGPDEGDVEVRHEVAKWLTDFYGGVYQPDHPPATGGSAATAEPPVDVSSSIPPNPDASIPSDRILITGGASQSLANILAAFTDPTITLRIWIVAPAYMLAFRIFEDAGFVGRLRAVPEGNEGIDIDFLEHEIQAVEDDERLRREESTSGDSQLREQDRRPGPRKPGRTHYYRHLIYSVPTFSNPSSRTMSLPRRESLIRLARRYDALLVSDDVYDMLYWPVLPPNTSHHSPTIPARAVLPRLTDIDRFLPRASPPTHPFGHALSNGSFSKLLGPGLRTGWVEGASAAVTALGRVGATRSGGAPSHFTACVVGEGLKSGETERQVRRLRREYARRWRRLRDAVEGVMGVEVVESTYIDRVAGGYFLCLTLPAPLIATEVVDRCKRVNLIVAPGDIFEVPGDNNTEKTRFRSLIRLCFAWEDEDKLEEGVERLAGVIKVMLEERKTGGSHRVGDGSQKGDGE</sequence>
<feature type="region of interest" description="Disordered" evidence="1">
    <location>
        <begin position="139"/>
        <end position="170"/>
    </location>
</feature>
<reference evidence="5" key="3">
    <citation type="submission" date="2025-04" db="UniProtKB">
        <authorList>
            <consortium name="RefSeq"/>
        </authorList>
    </citation>
    <scope>IDENTIFICATION</scope>
    <source>
        <strain evidence="5">CBS 781.70</strain>
    </source>
</reference>
<dbReference type="InterPro" id="IPR015424">
    <property type="entry name" value="PyrdxlP-dep_Trfase"/>
</dbReference>
<evidence type="ECO:0000313" key="3">
    <source>
        <dbReference type="EMBL" id="KAF1811434.1"/>
    </source>
</evidence>
<dbReference type="Proteomes" id="UP000504638">
    <property type="component" value="Unplaced"/>
</dbReference>
<dbReference type="OrthoDB" id="7042322at2759"/>
<protein>
    <submittedName>
        <fullName evidence="3 5">PLP-dependent transferase</fullName>
    </submittedName>
</protein>
<reference evidence="3 5" key="1">
    <citation type="submission" date="2020-01" db="EMBL/GenBank/DDBJ databases">
        <authorList>
            <consortium name="DOE Joint Genome Institute"/>
            <person name="Haridas S."/>
            <person name="Albert R."/>
            <person name="Binder M."/>
            <person name="Bloem J."/>
            <person name="Labutti K."/>
            <person name="Salamov A."/>
            <person name="Andreopoulos B."/>
            <person name="Baker S.E."/>
            <person name="Barry K."/>
            <person name="Bills G."/>
            <person name="Bluhm B.H."/>
            <person name="Cannon C."/>
            <person name="Castanera R."/>
            <person name="Culley D.E."/>
            <person name="Daum C."/>
            <person name="Ezra D."/>
            <person name="Gonzalez J.B."/>
            <person name="Henrissat B."/>
            <person name="Kuo A."/>
            <person name="Liang C."/>
            <person name="Lipzen A."/>
            <person name="Lutzoni F."/>
            <person name="Magnuson J."/>
            <person name="Mondo S."/>
            <person name="Nolan M."/>
            <person name="Ohm R."/>
            <person name="Pangilinan J."/>
            <person name="Park H.-J."/>
            <person name="Ramirez L."/>
            <person name="Alfaro M."/>
            <person name="Sun H."/>
            <person name="Tritt A."/>
            <person name="Yoshinaga Y."/>
            <person name="Zwiers L.-H."/>
            <person name="Turgeon B.G."/>
            <person name="Goodwin S.B."/>
            <person name="Spatafora J.W."/>
            <person name="Crous P.W."/>
            <person name="Grigoriev I.V."/>
        </authorList>
    </citation>
    <scope>NUCLEOTIDE SEQUENCE</scope>
    <source>
        <strain evidence="3 5">CBS 781.70</strain>
    </source>
</reference>
<feature type="non-terminal residue" evidence="3">
    <location>
        <position position="1"/>
    </location>
</feature>
<dbReference type="PANTHER" id="PTHR42858">
    <property type="entry name" value="AMINOTRANSFERASE"/>
    <property type="match status" value="1"/>
</dbReference>
<organism evidence="3">
    <name type="scientific">Eremomyces bilateralis CBS 781.70</name>
    <dbReference type="NCBI Taxonomy" id="1392243"/>
    <lineage>
        <taxon>Eukaryota</taxon>
        <taxon>Fungi</taxon>
        <taxon>Dikarya</taxon>
        <taxon>Ascomycota</taxon>
        <taxon>Pezizomycotina</taxon>
        <taxon>Dothideomycetes</taxon>
        <taxon>Dothideomycetes incertae sedis</taxon>
        <taxon>Eremomycetales</taxon>
        <taxon>Eremomycetaceae</taxon>
        <taxon>Eremomyces</taxon>
    </lineage>
</organism>
<dbReference type="InterPro" id="IPR015422">
    <property type="entry name" value="PyrdxlP-dep_Trfase_small"/>
</dbReference>
<dbReference type="Pfam" id="PF00155">
    <property type="entry name" value="Aminotran_1_2"/>
    <property type="match status" value="1"/>
</dbReference>
<dbReference type="EMBL" id="ML975161">
    <property type="protein sequence ID" value="KAF1811434.1"/>
    <property type="molecule type" value="Genomic_DNA"/>
</dbReference>
<dbReference type="Gene3D" id="3.90.1150.10">
    <property type="entry name" value="Aspartate Aminotransferase, domain 1"/>
    <property type="match status" value="1"/>
</dbReference>
<gene>
    <name evidence="3 5" type="ORF">P152DRAFT_374479</name>
</gene>
<dbReference type="SUPFAM" id="SSF53383">
    <property type="entry name" value="PLP-dependent transferases"/>
    <property type="match status" value="1"/>
</dbReference>
<keyword evidence="4" id="KW-1185">Reference proteome</keyword>